<proteinExistence type="predicted"/>
<dbReference type="Gene3D" id="3.40.630.30">
    <property type="match status" value="1"/>
</dbReference>
<sequence length="107" mass="12224">MYLLLNAVPREWSTLIFEAKTNRLIGNCTVGLVNELPYILDFVVHPDFQRRGLASKMVKRTLNLLIDKYPALRLSVHVGNDAGSFYSELGFIGLSEKYMLSKILKYD</sequence>
<evidence type="ECO:0000259" key="1">
    <source>
        <dbReference type="PROSITE" id="PS51186"/>
    </source>
</evidence>
<dbReference type="KEGG" id="cmah:C1I91_10720"/>
<gene>
    <name evidence="2" type="ORF">C1I91_10720</name>
</gene>
<dbReference type="SUPFAM" id="SSF55729">
    <property type="entry name" value="Acyl-CoA N-acyltransferases (Nat)"/>
    <property type="match status" value="1"/>
</dbReference>
<dbReference type="InterPro" id="IPR000182">
    <property type="entry name" value="GNAT_dom"/>
</dbReference>
<evidence type="ECO:0000313" key="2">
    <source>
        <dbReference type="EMBL" id="QAA32092.1"/>
    </source>
</evidence>
<accession>A0A410DSX6</accession>
<dbReference type="Proteomes" id="UP000286268">
    <property type="component" value="Chromosome"/>
</dbReference>
<feature type="domain" description="N-acetyltransferase" evidence="1">
    <location>
        <begin position="1"/>
        <end position="107"/>
    </location>
</feature>
<dbReference type="AlphaFoldDB" id="A0A410DSX6"/>
<dbReference type="PROSITE" id="PS51186">
    <property type="entry name" value="GNAT"/>
    <property type="match status" value="1"/>
</dbReference>
<dbReference type="OrthoDB" id="2858212at2"/>
<dbReference type="CDD" id="cd04301">
    <property type="entry name" value="NAT_SF"/>
    <property type="match status" value="1"/>
</dbReference>
<dbReference type="Pfam" id="PF13673">
    <property type="entry name" value="Acetyltransf_10"/>
    <property type="match status" value="1"/>
</dbReference>
<organism evidence="2 3">
    <name type="scientific">Clostridium manihotivorum</name>
    <dbReference type="NCBI Taxonomy" id="2320868"/>
    <lineage>
        <taxon>Bacteria</taxon>
        <taxon>Bacillati</taxon>
        <taxon>Bacillota</taxon>
        <taxon>Clostridia</taxon>
        <taxon>Eubacteriales</taxon>
        <taxon>Clostridiaceae</taxon>
        <taxon>Clostridium</taxon>
    </lineage>
</organism>
<reference evidence="2 3" key="1">
    <citation type="submission" date="2018-01" db="EMBL/GenBank/DDBJ databases">
        <title>Genome Sequencing and Assembly of Anaerobacter polyendosporus strain CT4.</title>
        <authorList>
            <person name="Tachaapaikoon C."/>
            <person name="Sutheeworapong S."/>
            <person name="Jenjaroenpun P."/>
            <person name="Wongsurawat T."/>
            <person name="Nookeaw I."/>
            <person name="Cheawchanlertfa P."/>
            <person name="Kosugi A."/>
            <person name="Cheevadhanarak S."/>
            <person name="Ratanakhanokchai K."/>
        </authorList>
    </citation>
    <scope>NUCLEOTIDE SEQUENCE [LARGE SCALE GENOMIC DNA]</scope>
    <source>
        <strain evidence="2 3">CT4</strain>
    </source>
</reference>
<keyword evidence="3" id="KW-1185">Reference proteome</keyword>
<evidence type="ECO:0000313" key="3">
    <source>
        <dbReference type="Proteomes" id="UP000286268"/>
    </source>
</evidence>
<dbReference type="EMBL" id="CP025746">
    <property type="protein sequence ID" value="QAA32092.1"/>
    <property type="molecule type" value="Genomic_DNA"/>
</dbReference>
<name>A0A410DSX6_9CLOT</name>
<protein>
    <recommendedName>
        <fullName evidence="1">N-acetyltransferase domain-containing protein</fullName>
    </recommendedName>
</protein>
<dbReference type="GO" id="GO:0016747">
    <property type="term" value="F:acyltransferase activity, transferring groups other than amino-acyl groups"/>
    <property type="evidence" value="ECO:0007669"/>
    <property type="project" value="InterPro"/>
</dbReference>
<dbReference type="InterPro" id="IPR016181">
    <property type="entry name" value="Acyl_CoA_acyltransferase"/>
</dbReference>